<gene>
    <name evidence="1" type="ORF">LCGC14_3064170</name>
</gene>
<dbReference type="AlphaFoldDB" id="A0A0F8X6A9"/>
<evidence type="ECO:0000313" key="1">
    <source>
        <dbReference type="EMBL" id="KKK56475.1"/>
    </source>
</evidence>
<reference evidence="1" key="1">
    <citation type="journal article" date="2015" name="Nature">
        <title>Complex archaea that bridge the gap between prokaryotes and eukaryotes.</title>
        <authorList>
            <person name="Spang A."/>
            <person name="Saw J.H."/>
            <person name="Jorgensen S.L."/>
            <person name="Zaremba-Niedzwiedzka K."/>
            <person name="Martijn J."/>
            <person name="Lind A.E."/>
            <person name="van Eijk R."/>
            <person name="Schleper C."/>
            <person name="Guy L."/>
            <person name="Ettema T.J."/>
        </authorList>
    </citation>
    <scope>NUCLEOTIDE SEQUENCE</scope>
</reference>
<protein>
    <recommendedName>
        <fullName evidence="2">Phage recombination protein Bet</fullName>
    </recommendedName>
</protein>
<sequence>MDEKKEIVKVDDVFNPKEIVKFGAVAADALKDIVKQAGLIKKINNQDYLMFEGWQTVGRFFQSTVGIEWTKPVREEVEGKQEIIGFEARAYVKDKKGDIISTAESYCGRDEGNWKDKPLFALRSMAQTRASAKVLRQIYAWVVVLADYKATPAEEMDGVKTSKVKEVKPEDMKCSECDVNIDKRVYDFTIDRFKKPLCYAHQKNN</sequence>
<comment type="caution">
    <text evidence="1">The sequence shown here is derived from an EMBL/GenBank/DDBJ whole genome shotgun (WGS) entry which is preliminary data.</text>
</comment>
<accession>A0A0F8X6A9</accession>
<organism evidence="1">
    <name type="scientific">marine sediment metagenome</name>
    <dbReference type="NCBI Taxonomy" id="412755"/>
    <lineage>
        <taxon>unclassified sequences</taxon>
        <taxon>metagenomes</taxon>
        <taxon>ecological metagenomes</taxon>
    </lineage>
</organism>
<dbReference type="EMBL" id="LAZR01064980">
    <property type="protein sequence ID" value="KKK56475.1"/>
    <property type="molecule type" value="Genomic_DNA"/>
</dbReference>
<proteinExistence type="predicted"/>
<evidence type="ECO:0008006" key="2">
    <source>
        <dbReference type="Google" id="ProtNLM"/>
    </source>
</evidence>
<name>A0A0F8X6A9_9ZZZZ</name>